<dbReference type="AlphaFoldDB" id="A0A5J4P9W8"/>
<dbReference type="EMBL" id="SNRY01010020">
    <property type="protein sequence ID" value="KAA6306295.1"/>
    <property type="molecule type" value="Genomic_DNA"/>
</dbReference>
<evidence type="ECO:0008006" key="2">
    <source>
        <dbReference type="Google" id="ProtNLM"/>
    </source>
</evidence>
<name>A0A5J4P9W8_9ZZZZ</name>
<organism evidence="1">
    <name type="scientific">termite gut metagenome</name>
    <dbReference type="NCBI Taxonomy" id="433724"/>
    <lineage>
        <taxon>unclassified sequences</taxon>
        <taxon>metagenomes</taxon>
        <taxon>organismal metagenomes</taxon>
    </lineage>
</organism>
<sequence>REYYARKVAEGKNKMSVLNAVRAKLVLRMFAVIKLNKFYEKNDFVATSNVFIFN</sequence>
<gene>
    <name evidence="1" type="ORF">EZS27_042049</name>
</gene>
<protein>
    <recommendedName>
        <fullName evidence="2">IS110 family transposase</fullName>
    </recommendedName>
</protein>
<reference evidence="1" key="1">
    <citation type="submission" date="2019-03" db="EMBL/GenBank/DDBJ databases">
        <title>Single cell metagenomics reveals metabolic interactions within the superorganism composed of flagellate Streblomastix strix and complex community of Bacteroidetes bacteria on its surface.</title>
        <authorList>
            <person name="Treitli S.C."/>
            <person name="Kolisko M."/>
            <person name="Husnik F."/>
            <person name="Keeling P."/>
            <person name="Hampl V."/>
        </authorList>
    </citation>
    <scope>NUCLEOTIDE SEQUENCE</scope>
    <source>
        <strain evidence="1">STM</strain>
    </source>
</reference>
<proteinExistence type="predicted"/>
<evidence type="ECO:0000313" key="1">
    <source>
        <dbReference type="EMBL" id="KAA6306295.1"/>
    </source>
</evidence>
<accession>A0A5J4P9W8</accession>
<comment type="caution">
    <text evidence="1">The sequence shown here is derived from an EMBL/GenBank/DDBJ whole genome shotgun (WGS) entry which is preliminary data.</text>
</comment>
<feature type="non-terminal residue" evidence="1">
    <location>
        <position position="1"/>
    </location>
</feature>